<organism evidence="2 3">
    <name type="scientific">Streptacidiphilus pinicola</name>
    <dbReference type="NCBI Taxonomy" id="2219663"/>
    <lineage>
        <taxon>Bacteria</taxon>
        <taxon>Bacillati</taxon>
        <taxon>Actinomycetota</taxon>
        <taxon>Actinomycetes</taxon>
        <taxon>Kitasatosporales</taxon>
        <taxon>Streptomycetaceae</taxon>
        <taxon>Streptacidiphilus</taxon>
    </lineage>
</organism>
<proteinExistence type="predicted"/>
<dbReference type="InterPro" id="IPR053521">
    <property type="entry name" value="McjB-like"/>
</dbReference>
<reference evidence="2 3" key="1">
    <citation type="submission" date="2018-06" db="EMBL/GenBank/DDBJ databases">
        <title>Streptacidiphilus pinicola sp. nov., isolated from pine grove soil.</title>
        <authorList>
            <person name="Roh S.G."/>
            <person name="Park S."/>
            <person name="Kim M.-K."/>
            <person name="Yun B.-R."/>
            <person name="Park J."/>
            <person name="Kim M.J."/>
            <person name="Kim Y.S."/>
            <person name="Kim S.B."/>
        </authorList>
    </citation>
    <scope>NUCLEOTIDE SEQUENCE [LARGE SCALE GENOMIC DNA]</scope>
    <source>
        <strain evidence="2 3">MMS16-CNU450</strain>
    </source>
</reference>
<dbReference type="Proteomes" id="UP000248889">
    <property type="component" value="Unassembled WGS sequence"/>
</dbReference>
<comment type="caution">
    <text evidence="2">The sequence shown here is derived from an EMBL/GenBank/DDBJ whole genome shotgun (WGS) entry which is preliminary data.</text>
</comment>
<evidence type="ECO:0000313" key="2">
    <source>
        <dbReference type="EMBL" id="RAG82051.1"/>
    </source>
</evidence>
<dbReference type="Pfam" id="PF13471">
    <property type="entry name" value="Transglut_core3"/>
    <property type="match status" value="1"/>
</dbReference>
<sequence>MSVQMSLDARAVLPLWRRPLPLLAVGAARLLARVKPAKLRTVLEFTRRGARPASAEQALRAREDVVSVSMRCAGNNCLQRSIAAALLCRARGSWPTWCTGVRTHPFAAHAWIQVDDEPVGEPHPAGFFRPLLSVAPRAGR</sequence>
<dbReference type="NCBIfam" id="NF033537">
    <property type="entry name" value="lasso_biosyn_B2"/>
    <property type="match status" value="1"/>
</dbReference>
<dbReference type="InterPro" id="IPR032708">
    <property type="entry name" value="McjB_C"/>
</dbReference>
<dbReference type="AlphaFoldDB" id="A0A2X0IF43"/>
<keyword evidence="3" id="KW-1185">Reference proteome</keyword>
<dbReference type="RefSeq" id="WP_111506159.1">
    <property type="nucleotide sequence ID" value="NZ_QKYN01000127.1"/>
</dbReference>
<dbReference type="EMBL" id="QKYN01000127">
    <property type="protein sequence ID" value="RAG82051.1"/>
    <property type="molecule type" value="Genomic_DNA"/>
</dbReference>
<name>A0A2X0IF43_9ACTN</name>
<evidence type="ECO:0000259" key="1">
    <source>
        <dbReference type="Pfam" id="PF13471"/>
    </source>
</evidence>
<accession>A0A2X0IF43</accession>
<evidence type="ECO:0000313" key="3">
    <source>
        <dbReference type="Proteomes" id="UP000248889"/>
    </source>
</evidence>
<dbReference type="OrthoDB" id="583768at2"/>
<protein>
    <submittedName>
        <fullName evidence="2">Lasso peptide biosynthesis B2 protein</fullName>
    </submittedName>
</protein>
<feature type="domain" description="Microcin J25-processing protein McjB C-terminal" evidence="1">
    <location>
        <begin position="22"/>
        <end position="132"/>
    </location>
</feature>
<gene>
    <name evidence="2" type="ORF">DN069_29600</name>
</gene>